<evidence type="ECO:0000313" key="1">
    <source>
        <dbReference type="EMBL" id="SNR44138.1"/>
    </source>
</evidence>
<dbReference type="EMBL" id="FZNO01000007">
    <property type="protein sequence ID" value="SNR44138.1"/>
    <property type="molecule type" value="Genomic_DNA"/>
</dbReference>
<evidence type="ECO:0000313" key="2">
    <source>
        <dbReference type="Proteomes" id="UP000198403"/>
    </source>
</evidence>
<sequence>MRRSRRRAEWGLEGSAQARLNGSAHRGRQLAAVRRSRRRAEWGLEGSAQA</sequence>
<accession>A0A238WCD7</accession>
<gene>
    <name evidence="1" type="ORF">SAMN06272737_107109</name>
</gene>
<dbReference type="AlphaFoldDB" id="A0A238WCD7"/>
<keyword evidence="2" id="KW-1185">Reference proteome</keyword>
<dbReference type="Proteomes" id="UP000198403">
    <property type="component" value="Unassembled WGS sequence"/>
</dbReference>
<name>A0A238WCD7_9ACTN</name>
<proteinExistence type="predicted"/>
<protein>
    <submittedName>
        <fullName evidence="1">Uncharacterized protein</fullName>
    </submittedName>
</protein>
<organism evidence="1 2">
    <name type="scientific">Blastococcus mobilis</name>
    <dbReference type="NCBI Taxonomy" id="1938746"/>
    <lineage>
        <taxon>Bacteria</taxon>
        <taxon>Bacillati</taxon>
        <taxon>Actinomycetota</taxon>
        <taxon>Actinomycetes</taxon>
        <taxon>Geodermatophilales</taxon>
        <taxon>Geodermatophilaceae</taxon>
        <taxon>Blastococcus</taxon>
    </lineage>
</organism>
<dbReference type="RefSeq" id="WP_176445468.1">
    <property type="nucleotide sequence ID" value="NZ_FZNO01000007.1"/>
</dbReference>
<reference evidence="1 2" key="1">
    <citation type="submission" date="2017-06" db="EMBL/GenBank/DDBJ databases">
        <authorList>
            <person name="Kim H.J."/>
            <person name="Triplett B.A."/>
        </authorList>
    </citation>
    <scope>NUCLEOTIDE SEQUENCE [LARGE SCALE GENOMIC DNA]</scope>
    <source>
        <strain evidence="1 2">DSM 44272</strain>
    </source>
</reference>